<dbReference type="SUPFAM" id="SSF46785">
    <property type="entry name" value="Winged helix' DNA-binding domain"/>
    <property type="match status" value="1"/>
</dbReference>
<dbReference type="PROSITE" id="PS50995">
    <property type="entry name" value="HTH_MARR_2"/>
    <property type="match status" value="1"/>
</dbReference>
<dbReference type="InterPro" id="IPR039422">
    <property type="entry name" value="MarR/SlyA-like"/>
</dbReference>
<comment type="caution">
    <text evidence="2">The sequence shown here is derived from an EMBL/GenBank/DDBJ whole genome shotgun (WGS) entry which is preliminary data.</text>
</comment>
<evidence type="ECO:0000259" key="1">
    <source>
        <dbReference type="PROSITE" id="PS50995"/>
    </source>
</evidence>
<accession>A0A2A4FDW1</accession>
<dbReference type="Gene3D" id="1.10.10.10">
    <property type="entry name" value="Winged helix-like DNA-binding domain superfamily/Winged helix DNA-binding domain"/>
    <property type="match status" value="1"/>
</dbReference>
<feature type="domain" description="HTH marR-type" evidence="1">
    <location>
        <begin position="19"/>
        <end position="150"/>
    </location>
</feature>
<sequence>MSDAHGNHAEERPAAVALCVQLSRTYSEAVRRIDGKLSNVHGLSFGDFTILYHLKHAHESRLRRTDLAELIGVTASAVTRSLIPLEKIGVVDRQSDARDARVGYACLTAAGHELFASACVTAETACQDAIRGVPASLVPLLSQAAGRIDNP</sequence>
<dbReference type="GeneID" id="69006753"/>
<dbReference type="SMART" id="SM00347">
    <property type="entry name" value="HTH_MARR"/>
    <property type="match status" value="1"/>
</dbReference>
<evidence type="ECO:0000313" key="2">
    <source>
        <dbReference type="EMBL" id="PCE30606.1"/>
    </source>
</evidence>
<dbReference type="PANTHER" id="PTHR33164:SF43">
    <property type="entry name" value="HTH-TYPE TRANSCRIPTIONAL REPRESSOR YETL"/>
    <property type="match status" value="1"/>
</dbReference>
<evidence type="ECO:0000313" key="3">
    <source>
        <dbReference type="Proteomes" id="UP000217994"/>
    </source>
</evidence>
<name>A0A2A4FDW1_9BURK</name>
<dbReference type="Proteomes" id="UP000217994">
    <property type="component" value="Unassembled WGS sequence"/>
</dbReference>
<protein>
    <submittedName>
        <fullName evidence="2">MarR family transcriptional regulator</fullName>
    </submittedName>
</protein>
<proteinExistence type="predicted"/>
<dbReference type="InterPro" id="IPR000835">
    <property type="entry name" value="HTH_MarR-typ"/>
</dbReference>
<dbReference type="AlphaFoldDB" id="A0A2A4FDW1"/>
<reference evidence="2 3" key="1">
    <citation type="submission" date="2017-01" db="EMBL/GenBank/DDBJ databases">
        <title>Whole-Genome Shotgun Sequencing of Two beta-Proteobacterial Species in Search of the Bulgecin Biosynthetic Cluster.</title>
        <authorList>
            <person name="Horsman M.E."/>
            <person name="Marous D.R."/>
            <person name="Li R."/>
            <person name="Oliver R.A."/>
            <person name="Byun B."/>
            <person name="Emrich S.J."/>
            <person name="Boggess B."/>
            <person name="Townsend C.A."/>
            <person name="Mobashery S."/>
        </authorList>
    </citation>
    <scope>NUCLEOTIDE SEQUENCE [LARGE SCALE GENOMIC DNA]</scope>
    <source>
        <strain evidence="2 3">ATCC 31433</strain>
    </source>
</reference>
<dbReference type="InterPro" id="IPR036388">
    <property type="entry name" value="WH-like_DNA-bd_sf"/>
</dbReference>
<dbReference type="GO" id="GO:0003700">
    <property type="term" value="F:DNA-binding transcription factor activity"/>
    <property type="evidence" value="ECO:0007669"/>
    <property type="project" value="InterPro"/>
</dbReference>
<dbReference type="EMBL" id="MTZU01000058">
    <property type="protein sequence ID" value="PCE30606.1"/>
    <property type="molecule type" value="Genomic_DNA"/>
</dbReference>
<dbReference type="RefSeq" id="WP_084910543.1">
    <property type="nucleotide sequence ID" value="NZ_CP020739.1"/>
</dbReference>
<organism evidence="2 3">
    <name type="scientific">Burkholderia ubonensis subsp. mesacidophila</name>
    <dbReference type="NCBI Taxonomy" id="265293"/>
    <lineage>
        <taxon>Bacteria</taxon>
        <taxon>Pseudomonadati</taxon>
        <taxon>Pseudomonadota</taxon>
        <taxon>Betaproteobacteria</taxon>
        <taxon>Burkholderiales</taxon>
        <taxon>Burkholderiaceae</taxon>
        <taxon>Burkholderia</taxon>
        <taxon>Burkholderia cepacia complex</taxon>
    </lineage>
</organism>
<dbReference type="GO" id="GO:0006950">
    <property type="term" value="P:response to stress"/>
    <property type="evidence" value="ECO:0007669"/>
    <property type="project" value="TreeGrafter"/>
</dbReference>
<dbReference type="InterPro" id="IPR036390">
    <property type="entry name" value="WH_DNA-bd_sf"/>
</dbReference>
<dbReference type="PANTHER" id="PTHR33164">
    <property type="entry name" value="TRANSCRIPTIONAL REGULATOR, MARR FAMILY"/>
    <property type="match status" value="1"/>
</dbReference>
<gene>
    <name evidence="2" type="ORF">BZL54_19755</name>
</gene>
<dbReference type="Pfam" id="PF12802">
    <property type="entry name" value="MarR_2"/>
    <property type="match status" value="1"/>
</dbReference>